<evidence type="ECO:0000313" key="2">
    <source>
        <dbReference type="EMBL" id="KAF7826437.1"/>
    </source>
</evidence>
<comment type="caution">
    <text evidence="2">The sequence shown here is derived from an EMBL/GenBank/DDBJ whole genome shotgun (WGS) entry which is preliminary data.</text>
</comment>
<reference evidence="2" key="1">
    <citation type="submission" date="2020-09" db="EMBL/GenBank/DDBJ databases">
        <title>Genome-Enabled Discovery of Anthraquinone Biosynthesis in Senna tora.</title>
        <authorList>
            <person name="Kang S.-H."/>
            <person name="Pandey R.P."/>
            <person name="Lee C.-M."/>
            <person name="Sim J.-S."/>
            <person name="Jeong J.-T."/>
            <person name="Choi B.-S."/>
            <person name="Jung M."/>
            <person name="Ginzburg D."/>
            <person name="Zhao K."/>
            <person name="Won S.Y."/>
            <person name="Oh T.-J."/>
            <person name="Yu Y."/>
            <person name="Kim N.-H."/>
            <person name="Lee O.R."/>
            <person name="Lee T.-H."/>
            <person name="Bashyal P."/>
            <person name="Kim T.-S."/>
            <person name="Lee W.-H."/>
            <person name="Kawkins C."/>
            <person name="Kim C.-K."/>
            <person name="Kim J.S."/>
            <person name="Ahn B.O."/>
            <person name="Rhee S.Y."/>
            <person name="Sohng J.K."/>
        </authorList>
    </citation>
    <scope>NUCLEOTIDE SEQUENCE</scope>
    <source>
        <tissue evidence="2">Leaf</tissue>
    </source>
</reference>
<keyword evidence="1" id="KW-0472">Membrane</keyword>
<accession>A0A834TS78</accession>
<organism evidence="2 3">
    <name type="scientific">Senna tora</name>
    <dbReference type="NCBI Taxonomy" id="362788"/>
    <lineage>
        <taxon>Eukaryota</taxon>
        <taxon>Viridiplantae</taxon>
        <taxon>Streptophyta</taxon>
        <taxon>Embryophyta</taxon>
        <taxon>Tracheophyta</taxon>
        <taxon>Spermatophyta</taxon>
        <taxon>Magnoliopsida</taxon>
        <taxon>eudicotyledons</taxon>
        <taxon>Gunneridae</taxon>
        <taxon>Pentapetalae</taxon>
        <taxon>rosids</taxon>
        <taxon>fabids</taxon>
        <taxon>Fabales</taxon>
        <taxon>Fabaceae</taxon>
        <taxon>Caesalpinioideae</taxon>
        <taxon>Cassia clade</taxon>
        <taxon>Senna</taxon>
    </lineage>
</organism>
<dbReference type="EMBL" id="JAAIUW010000006">
    <property type="protein sequence ID" value="KAF7826437.1"/>
    <property type="molecule type" value="Genomic_DNA"/>
</dbReference>
<dbReference type="Proteomes" id="UP000634136">
    <property type="component" value="Unassembled WGS sequence"/>
</dbReference>
<keyword evidence="1" id="KW-0812">Transmembrane</keyword>
<gene>
    <name evidence="2" type="ORF">G2W53_017601</name>
</gene>
<feature type="transmembrane region" description="Helical" evidence="1">
    <location>
        <begin position="131"/>
        <end position="154"/>
    </location>
</feature>
<evidence type="ECO:0000256" key="1">
    <source>
        <dbReference type="SAM" id="Phobius"/>
    </source>
</evidence>
<proteinExistence type="predicted"/>
<evidence type="ECO:0000313" key="3">
    <source>
        <dbReference type="Proteomes" id="UP000634136"/>
    </source>
</evidence>
<sequence length="242" mass="27100">MQVVKQDSEARQIRITDLERRVTRQERHLANVDENPSQAQSRLSKGFMVEVYELEEMLVVVSISAGPSNSLPSAEVRSGGASQMALKNSIVVLESRLLVSSSKLSRAAMPSCFVSSLFSFCHNMWQLFFAFTANFFLCSLISIHCCINVMLIAVNPQINKFLSSLRSFPIRNDGDQRKRLVLLNSLCQVVIVNISEILRCLLQRVVMASKPKEGESSLRRVLLVHGLFVVASDTEKAINLLR</sequence>
<protein>
    <submittedName>
        <fullName evidence="2">Uncharacterized protein</fullName>
    </submittedName>
</protein>
<keyword evidence="1" id="KW-1133">Transmembrane helix</keyword>
<keyword evidence="3" id="KW-1185">Reference proteome</keyword>
<name>A0A834TS78_9FABA</name>
<dbReference type="AlphaFoldDB" id="A0A834TS78"/>